<dbReference type="EMBL" id="JAIPUX010001880">
    <property type="protein sequence ID" value="KAH0624236.1"/>
    <property type="molecule type" value="Genomic_DNA"/>
</dbReference>
<dbReference type="Gene3D" id="2.60.40.10">
    <property type="entry name" value="Immunoglobulins"/>
    <property type="match status" value="1"/>
</dbReference>
<feature type="compositionally biased region" description="Basic and acidic residues" evidence="1">
    <location>
        <begin position="125"/>
        <end position="136"/>
    </location>
</feature>
<keyword evidence="2" id="KW-0472">Membrane</keyword>
<name>A0ABQ7T486_PHRPL</name>
<dbReference type="Pfam" id="PF07686">
    <property type="entry name" value="V-set"/>
    <property type="match status" value="1"/>
</dbReference>
<dbReference type="InterPro" id="IPR036179">
    <property type="entry name" value="Ig-like_dom_sf"/>
</dbReference>
<dbReference type="SMART" id="SM00409">
    <property type="entry name" value="IG"/>
    <property type="match status" value="1"/>
</dbReference>
<organism evidence="4 5">
    <name type="scientific">Phrynosoma platyrhinos</name>
    <name type="common">Desert horned lizard</name>
    <dbReference type="NCBI Taxonomy" id="52577"/>
    <lineage>
        <taxon>Eukaryota</taxon>
        <taxon>Metazoa</taxon>
        <taxon>Chordata</taxon>
        <taxon>Craniata</taxon>
        <taxon>Vertebrata</taxon>
        <taxon>Euteleostomi</taxon>
        <taxon>Lepidosauria</taxon>
        <taxon>Squamata</taxon>
        <taxon>Bifurcata</taxon>
        <taxon>Unidentata</taxon>
        <taxon>Episquamata</taxon>
        <taxon>Toxicofera</taxon>
        <taxon>Iguania</taxon>
        <taxon>Phrynosomatidae</taxon>
        <taxon>Phrynosomatinae</taxon>
        <taxon>Phrynosoma</taxon>
    </lineage>
</organism>
<dbReference type="PANTHER" id="PTHR15264">
    <property type="entry name" value="PROGRAMMED CELL DEATH PROTEIN 1"/>
    <property type="match status" value="1"/>
</dbReference>
<feature type="transmembrane region" description="Helical" evidence="2">
    <location>
        <begin position="142"/>
        <end position="166"/>
    </location>
</feature>
<dbReference type="InterPro" id="IPR007110">
    <property type="entry name" value="Ig-like_dom"/>
</dbReference>
<keyword evidence="2" id="KW-1133">Transmembrane helix</keyword>
<evidence type="ECO:0000256" key="1">
    <source>
        <dbReference type="SAM" id="MobiDB-lite"/>
    </source>
</evidence>
<dbReference type="InterPro" id="IPR003599">
    <property type="entry name" value="Ig_sub"/>
</dbReference>
<sequence length="181" mass="20804">MSIWAAMFWPIQLSQQVRTTAEFHCNISNVAVLDYFVNWYKLGTDGQPRKLDTRESNKKYRITCLDSQMAKMTILKLEKNDSGTYFCTLVSFSLNQTLKESNRGNLTVTEFAPKSELPEEEEEDQGHNDENTDENTDHKIPLAIGLSGLVLVLVLGFLCFFLNVIWRKQGRRKLHDENAPL</sequence>
<proteinExistence type="predicted"/>
<dbReference type="InterPro" id="IPR013783">
    <property type="entry name" value="Ig-like_fold"/>
</dbReference>
<evidence type="ECO:0000256" key="2">
    <source>
        <dbReference type="SAM" id="Phobius"/>
    </source>
</evidence>
<evidence type="ECO:0000313" key="4">
    <source>
        <dbReference type="EMBL" id="KAH0624236.1"/>
    </source>
</evidence>
<dbReference type="SUPFAM" id="SSF48726">
    <property type="entry name" value="Immunoglobulin"/>
    <property type="match status" value="1"/>
</dbReference>
<reference evidence="4 5" key="1">
    <citation type="journal article" date="2022" name="Gigascience">
        <title>A chromosome-level genome assembly and annotation of the desert horned lizard, Phrynosoma platyrhinos, provides insight into chromosomal rearrangements among reptiles.</title>
        <authorList>
            <person name="Koochekian N."/>
            <person name="Ascanio A."/>
            <person name="Farleigh K."/>
            <person name="Card D.C."/>
            <person name="Schield D.R."/>
            <person name="Castoe T.A."/>
            <person name="Jezkova T."/>
        </authorList>
    </citation>
    <scope>NUCLEOTIDE SEQUENCE [LARGE SCALE GENOMIC DNA]</scope>
    <source>
        <strain evidence="4">NK-2021</strain>
    </source>
</reference>
<feature type="region of interest" description="Disordered" evidence="1">
    <location>
        <begin position="109"/>
        <end position="136"/>
    </location>
</feature>
<dbReference type="PROSITE" id="PS50835">
    <property type="entry name" value="IG_LIKE"/>
    <property type="match status" value="1"/>
</dbReference>
<feature type="non-terminal residue" evidence="4">
    <location>
        <position position="181"/>
    </location>
</feature>
<comment type="caution">
    <text evidence="4">The sequence shown here is derived from an EMBL/GenBank/DDBJ whole genome shotgun (WGS) entry which is preliminary data.</text>
</comment>
<dbReference type="Proteomes" id="UP000826234">
    <property type="component" value="Unassembled WGS sequence"/>
</dbReference>
<feature type="domain" description="Ig-like" evidence="3">
    <location>
        <begin position="20"/>
        <end position="107"/>
    </location>
</feature>
<accession>A0ABQ7T486</accession>
<dbReference type="InterPro" id="IPR042379">
    <property type="entry name" value="PDCD1"/>
</dbReference>
<evidence type="ECO:0000259" key="3">
    <source>
        <dbReference type="PROSITE" id="PS50835"/>
    </source>
</evidence>
<protein>
    <recommendedName>
        <fullName evidence="3">Ig-like domain-containing protein</fullName>
    </recommendedName>
</protein>
<dbReference type="PANTHER" id="PTHR15264:SF2">
    <property type="entry name" value="PROGRAMMED CELL DEATH PROTEIN 1"/>
    <property type="match status" value="1"/>
</dbReference>
<evidence type="ECO:0000313" key="5">
    <source>
        <dbReference type="Proteomes" id="UP000826234"/>
    </source>
</evidence>
<gene>
    <name evidence="4" type="ORF">JD844_007840</name>
</gene>
<dbReference type="InterPro" id="IPR013106">
    <property type="entry name" value="Ig_V-set"/>
</dbReference>
<keyword evidence="2" id="KW-0812">Transmembrane</keyword>
<keyword evidence="5" id="KW-1185">Reference proteome</keyword>